<dbReference type="InterPro" id="IPR004364">
    <property type="entry name" value="Aa-tRNA-synt_II"/>
</dbReference>
<dbReference type="HAMAP" id="MF_02075">
    <property type="entry name" value="Asp_tRNA_synth_type2"/>
    <property type="match status" value="1"/>
</dbReference>
<evidence type="ECO:0000256" key="3">
    <source>
        <dbReference type="ARBA" id="ARBA00012841"/>
    </source>
</evidence>
<keyword evidence="9" id="KW-0030">Aminoacyl-tRNA synthetase</keyword>
<accession>A0ABR4AMN3</accession>
<dbReference type="Pfam" id="PF09924">
    <property type="entry name" value="LPG_synthase_C"/>
    <property type="match status" value="1"/>
</dbReference>
<sequence length="936" mass="106424">MPSLSHALSKIKRIGGTKQTSVTQNGKVDVSASASTSSSDLLNADGVPLSKNQARKQAKKKHDHAKEVVNEKHKEEAKQHRKQDDERAAQQEPEEIRQRYGDLPMVQSRERKHEQRTSLNTVTAESIGQEITFRCRIHTIRKLSANLAFVVFRQQLGTIQGVVHQEEGTITTHMVQWVERIPTGSIVIVRGKPQEPEQPVTGCTKHDIEILVRELHVVARRPEAVPFTVYEDEVSRMKELDEDAPTKASKITDRARLNHRILDLRTTTSRAIFRINSGVCNLFRSYLDSQGFIEIHTPKLQGGATESGSSVFQLDYFGRPAFLAQSPQLAKQMCIAADFERVYEIGPIFRAENSNTHRHLTEYTGLDFEMAIEEHYHEALEMIDRTLKHIFKGIYERFGPELEFVKRHFPHEDLVWLEETPRIPFKEGVQMLIDSGWTDEHGDPPSPDEDLHTRDEIRLGELVKEKYHTDYYILDKFPASARPFYTMLDPEDPKVTNSFDLFLRGQEILTGGQRIHDAHLLEERMKAQGVDPSSMEDYMDGFRYAAPPHAGAGIGLERIVMLMLSLGNIRFASLFHRDPKSFPPKPPAPELRHLEDSTLHPPWGESTPHDDKQYQPLENLIANYGDSTNTSWLEDRNQIWRHKETGAAISYVPTNGYAMMPGDPLCDQSQYTKVASAFLNWLKKDNSTKNLKPIWLLVGHEFEEVLGTKFGWKTFTCAAEERVDATKNEAEKDHDVARKVRHAEKEGIKIREFEEGEPVPDDLRSQCDDRIKDWHAARKGKQIHISEITPWRDMAHRRYFFAQDKGGKIQSLVVLAQLAPRHGYQVKFSMDFPGAPTGTIEHAILHAIRVAKDSGTKVLTFGGAATSDLQAVHNLSGIRVKMLQHTYHSVAKQFKLNQKSGFRQKLGGEEDPIYVCYPPMGLGVTGARAVVQFFED</sequence>
<dbReference type="InterPro" id="IPR045864">
    <property type="entry name" value="aa-tRNA-synth_II/BPL/LPL"/>
</dbReference>
<evidence type="ECO:0000256" key="2">
    <source>
        <dbReference type="ARBA" id="ARBA00005312"/>
    </source>
</evidence>
<dbReference type="InterPro" id="IPR002312">
    <property type="entry name" value="Asp/Asn-tRNA-synth_IIb"/>
</dbReference>
<dbReference type="CDD" id="cd04320">
    <property type="entry name" value="AspRS_cyto_N"/>
    <property type="match status" value="1"/>
</dbReference>
<dbReference type="Proteomes" id="UP001590951">
    <property type="component" value="Unassembled WGS sequence"/>
</dbReference>
<comment type="caution">
    <text evidence="13">The sequence shown here is derived from an EMBL/GenBank/DDBJ whole genome shotgun (WGS) entry which is preliminary data.</text>
</comment>
<evidence type="ECO:0000256" key="11">
    <source>
        <dbReference type="SAM" id="MobiDB-lite"/>
    </source>
</evidence>
<feature type="compositionally biased region" description="Polar residues" evidence="11">
    <location>
        <begin position="17"/>
        <end position="26"/>
    </location>
</feature>
<feature type="region of interest" description="Disordered" evidence="11">
    <location>
        <begin position="1"/>
        <end position="119"/>
    </location>
</feature>
<evidence type="ECO:0000256" key="1">
    <source>
        <dbReference type="ARBA" id="ARBA00004496"/>
    </source>
</evidence>
<keyword evidence="4" id="KW-0963">Cytoplasm</keyword>
<keyword evidence="5" id="KW-0436">Ligase</keyword>
<feature type="compositionally biased region" description="Basic residues" evidence="11">
    <location>
        <begin position="53"/>
        <end position="63"/>
    </location>
</feature>
<comment type="subcellular location">
    <subcellularLocation>
        <location evidence="1">Cytoplasm</location>
    </subcellularLocation>
</comment>
<comment type="catalytic activity">
    <reaction evidence="10">
        <text>tRNA(Asp) + L-aspartate + ATP = L-aspartyl-tRNA(Asp) + AMP + diphosphate</text>
        <dbReference type="Rhea" id="RHEA:19649"/>
        <dbReference type="Rhea" id="RHEA-COMP:9660"/>
        <dbReference type="Rhea" id="RHEA-COMP:9678"/>
        <dbReference type="ChEBI" id="CHEBI:29991"/>
        <dbReference type="ChEBI" id="CHEBI:30616"/>
        <dbReference type="ChEBI" id="CHEBI:33019"/>
        <dbReference type="ChEBI" id="CHEBI:78442"/>
        <dbReference type="ChEBI" id="CHEBI:78516"/>
        <dbReference type="ChEBI" id="CHEBI:456215"/>
        <dbReference type="EC" id="6.1.1.12"/>
    </reaction>
</comment>
<keyword evidence="8" id="KW-0648">Protein biosynthesis</keyword>
<dbReference type="InterPro" id="IPR004523">
    <property type="entry name" value="Asp-tRNA_synthase_2"/>
</dbReference>
<feature type="domain" description="Aminoacyl-transfer RNA synthetases class-II family profile" evidence="12">
    <location>
        <begin position="273"/>
        <end position="584"/>
    </location>
</feature>
<dbReference type="Gene3D" id="3.30.930.10">
    <property type="entry name" value="Bira Bifunctional Protein, Domain 2"/>
    <property type="match status" value="1"/>
</dbReference>
<dbReference type="InterPro" id="IPR006195">
    <property type="entry name" value="aa-tRNA-synth_II"/>
</dbReference>
<dbReference type="Gene3D" id="2.40.50.140">
    <property type="entry name" value="Nucleic acid-binding proteins"/>
    <property type="match status" value="1"/>
</dbReference>
<evidence type="ECO:0000256" key="6">
    <source>
        <dbReference type="ARBA" id="ARBA00022741"/>
    </source>
</evidence>
<comment type="similarity">
    <text evidence="2">Belongs to the class-II aminoacyl-tRNA synthetase family. Type 2 subfamily.</text>
</comment>
<evidence type="ECO:0000256" key="9">
    <source>
        <dbReference type="ARBA" id="ARBA00023146"/>
    </source>
</evidence>
<dbReference type="SUPFAM" id="SSF50249">
    <property type="entry name" value="Nucleic acid-binding proteins"/>
    <property type="match status" value="1"/>
</dbReference>
<evidence type="ECO:0000313" key="14">
    <source>
        <dbReference type="Proteomes" id="UP001590951"/>
    </source>
</evidence>
<dbReference type="NCBIfam" id="TIGR00458">
    <property type="entry name" value="aspS_nondisc"/>
    <property type="match status" value="1"/>
</dbReference>
<evidence type="ECO:0000256" key="7">
    <source>
        <dbReference type="ARBA" id="ARBA00022840"/>
    </source>
</evidence>
<dbReference type="PANTHER" id="PTHR43450:SF2">
    <property type="entry name" value="ASPARTATE--TRNA LIGASE"/>
    <property type="match status" value="1"/>
</dbReference>
<dbReference type="PRINTS" id="PR01042">
    <property type="entry name" value="TRNASYNTHASP"/>
</dbReference>
<name>A0ABR4AMN3_9LECA</name>
<gene>
    <name evidence="13" type="ORF">ABVK25_011592</name>
</gene>
<reference evidence="13 14" key="1">
    <citation type="submission" date="2024-09" db="EMBL/GenBank/DDBJ databases">
        <title>Rethinking Asexuality: The Enigmatic Case of Functional Sexual Genes in Lepraria (Stereocaulaceae).</title>
        <authorList>
            <person name="Doellman M."/>
            <person name="Sun Y."/>
            <person name="Barcenas-Pena A."/>
            <person name="Lumbsch H.T."/>
            <person name="Grewe F."/>
        </authorList>
    </citation>
    <scope>NUCLEOTIDE SEQUENCE [LARGE SCALE GENOMIC DNA]</scope>
    <source>
        <strain evidence="13 14">Grewe 0041</strain>
    </source>
</reference>
<keyword evidence="7" id="KW-0067">ATP-binding</keyword>
<evidence type="ECO:0000256" key="5">
    <source>
        <dbReference type="ARBA" id="ARBA00022598"/>
    </source>
</evidence>
<dbReference type="EC" id="6.1.1.12" evidence="3"/>
<dbReference type="InterPro" id="IPR012340">
    <property type="entry name" value="NA-bd_OB-fold"/>
</dbReference>
<dbReference type="InterPro" id="IPR024320">
    <property type="entry name" value="LPG_synthase_C"/>
</dbReference>
<proteinExistence type="inferred from homology"/>
<evidence type="ECO:0000313" key="13">
    <source>
        <dbReference type="EMBL" id="KAL2046720.1"/>
    </source>
</evidence>
<dbReference type="PANTHER" id="PTHR43450">
    <property type="entry name" value="ASPARTYL-TRNA SYNTHETASE"/>
    <property type="match status" value="1"/>
</dbReference>
<evidence type="ECO:0000259" key="12">
    <source>
        <dbReference type="PROSITE" id="PS50862"/>
    </source>
</evidence>
<dbReference type="NCBIfam" id="NF003483">
    <property type="entry name" value="PRK05159.1"/>
    <property type="match status" value="1"/>
</dbReference>
<dbReference type="SUPFAM" id="SSF55681">
    <property type="entry name" value="Class II aaRS and biotin synthetases"/>
    <property type="match status" value="1"/>
</dbReference>
<evidence type="ECO:0000256" key="8">
    <source>
        <dbReference type="ARBA" id="ARBA00022917"/>
    </source>
</evidence>
<protein>
    <recommendedName>
        <fullName evidence="3">aspartate--tRNA ligase</fullName>
        <ecNumber evidence="3">6.1.1.12</ecNumber>
    </recommendedName>
</protein>
<keyword evidence="6" id="KW-0547">Nucleotide-binding</keyword>
<dbReference type="EMBL" id="JBHFEH010000105">
    <property type="protein sequence ID" value="KAL2046720.1"/>
    <property type="molecule type" value="Genomic_DNA"/>
</dbReference>
<feature type="compositionally biased region" description="Basic and acidic residues" evidence="11">
    <location>
        <begin position="64"/>
        <end position="100"/>
    </location>
</feature>
<evidence type="ECO:0000256" key="4">
    <source>
        <dbReference type="ARBA" id="ARBA00022490"/>
    </source>
</evidence>
<dbReference type="CDD" id="cd00776">
    <property type="entry name" value="AsxRS_core"/>
    <property type="match status" value="1"/>
</dbReference>
<evidence type="ECO:0000256" key="10">
    <source>
        <dbReference type="ARBA" id="ARBA00047904"/>
    </source>
</evidence>
<organism evidence="13 14">
    <name type="scientific">Lepraria finkii</name>
    <dbReference type="NCBI Taxonomy" id="1340010"/>
    <lineage>
        <taxon>Eukaryota</taxon>
        <taxon>Fungi</taxon>
        <taxon>Dikarya</taxon>
        <taxon>Ascomycota</taxon>
        <taxon>Pezizomycotina</taxon>
        <taxon>Lecanoromycetes</taxon>
        <taxon>OSLEUM clade</taxon>
        <taxon>Lecanoromycetidae</taxon>
        <taxon>Lecanorales</taxon>
        <taxon>Lecanorineae</taxon>
        <taxon>Stereocaulaceae</taxon>
        <taxon>Lepraria</taxon>
    </lineage>
</organism>
<keyword evidence="14" id="KW-1185">Reference proteome</keyword>
<dbReference type="Pfam" id="PF00152">
    <property type="entry name" value="tRNA-synt_2"/>
    <property type="match status" value="1"/>
</dbReference>
<dbReference type="PROSITE" id="PS50862">
    <property type="entry name" value="AA_TRNA_LIGASE_II"/>
    <property type="match status" value="1"/>
</dbReference>